<dbReference type="RefSeq" id="WP_134425712.1">
    <property type="nucleotide sequence ID" value="NZ_SOHA01000041.1"/>
</dbReference>
<gene>
    <name evidence="2" type="ORF">E3T49_15050</name>
</gene>
<organism evidence="2 3">
    <name type="scientific">Cryobacterium cryoconiti</name>
    <dbReference type="NCBI Taxonomy" id="1259239"/>
    <lineage>
        <taxon>Bacteria</taxon>
        <taxon>Bacillati</taxon>
        <taxon>Actinomycetota</taxon>
        <taxon>Actinomycetes</taxon>
        <taxon>Micrococcales</taxon>
        <taxon>Microbacteriaceae</taxon>
        <taxon>Cryobacterium</taxon>
    </lineage>
</organism>
<name>A0A4Y8JVQ0_9MICO</name>
<protein>
    <submittedName>
        <fullName evidence="2">Uncharacterized protein</fullName>
    </submittedName>
</protein>
<keyword evidence="1" id="KW-0472">Membrane</keyword>
<comment type="caution">
    <text evidence="2">The sequence shown here is derived from an EMBL/GenBank/DDBJ whole genome shotgun (WGS) entry which is preliminary data.</text>
</comment>
<dbReference type="OrthoDB" id="5121696at2"/>
<evidence type="ECO:0000313" key="3">
    <source>
        <dbReference type="Proteomes" id="UP000297472"/>
    </source>
</evidence>
<sequence>MELLFIALGGAVLGLAARYSLPGRQTHGAILMPAIGTMVASVVWVTLTWFGLAWNDGWIWWVTLGATALVSVAADLYLGRTRAAGDERMLHVLMRDGHPTRAA</sequence>
<reference evidence="2 3" key="1">
    <citation type="submission" date="2019-03" db="EMBL/GenBank/DDBJ databases">
        <title>Genomics of glacier-inhabiting Cryobacterium strains.</title>
        <authorList>
            <person name="Liu Q."/>
            <person name="Xin Y.-H."/>
        </authorList>
    </citation>
    <scope>NUCLEOTIDE SEQUENCE [LARGE SCALE GENOMIC DNA]</scope>
    <source>
        <strain evidence="2 3">TMT1-51</strain>
    </source>
</reference>
<feature type="transmembrane region" description="Helical" evidence="1">
    <location>
        <begin position="28"/>
        <end position="51"/>
    </location>
</feature>
<accession>A0A4Y8JVQ0</accession>
<keyword evidence="1" id="KW-1133">Transmembrane helix</keyword>
<evidence type="ECO:0000256" key="1">
    <source>
        <dbReference type="SAM" id="Phobius"/>
    </source>
</evidence>
<keyword evidence="3" id="KW-1185">Reference proteome</keyword>
<keyword evidence="1" id="KW-0812">Transmembrane</keyword>
<dbReference type="EMBL" id="SOHA01000041">
    <property type="protein sequence ID" value="TFD26883.1"/>
    <property type="molecule type" value="Genomic_DNA"/>
</dbReference>
<proteinExistence type="predicted"/>
<feature type="transmembrane region" description="Helical" evidence="1">
    <location>
        <begin position="58"/>
        <end position="79"/>
    </location>
</feature>
<evidence type="ECO:0000313" key="2">
    <source>
        <dbReference type="EMBL" id="TFD26883.1"/>
    </source>
</evidence>
<dbReference type="Proteomes" id="UP000297472">
    <property type="component" value="Unassembled WGS sequence"/>
</dbReference>
<dbReference type="AlphaFoldDB" id="A0A4Y8JVQ0"/>